<gene>
    <name evidence="1" type="ORF">SAMN05216225_102420</name>
</gene>
<keyword evidence="2" id="KW-1185">Reference proteome</keyword>
<dbReference type="EMBL" id="FQVW01000024">
    <property type="protein sequence ID" value="SHG27797.1"/>
    <property type="molecule type" value="Genomic_DNA"/>
</dbReference>
<dbReference type="Proteomes" id="UP000183988">
    <property type="component" value="Unassembled WGS sequence"/>
</dbReference>
<name>A0A1M5IHR0_9BACI</name>
<organism evidence="1 2">
    <name type="scientific">Ornithinibacillus halophilus</name>
    <dbReference type="NCBI Taxonomy" id="930117"/>
    <lineage>
        <taxon>Bacteria</taxon>
        <taxon>Bacillati</taxon>
        <taxon>Bacillota</taxon>
        <taxon>Bacilli</taxon>
        <taxon>Bacillales</taxon>
        <taxon>Bacillaceae</taxon>
        <taxon>Ornithinibacillus</taxon>
    </lineage>
</organism>
<dbReference type="AlphaFoldDB" id="A0A1M5IHR0"/>
<dbReference type="STRING" id="930117.SAMN05216225_102420"/>
<proteinExistence type="predicted"/>
<sequence length="72" mass="8486">MMNNLYLQSKQRKQNLMIFYMDQSNNITQRIIRVVDIKENAIVAFCYYRKQVRTFKINNILSVAPTGKKIGA</sequence>
<protein>
    <recommendedName>
        <fullName evidence="3">WYL domain-containing protein</fullName>
    </recommendedName>
</protein>
<accession>A0A1M5IHR0</accession>
<evidence type="ECO:0008006" key="3">
    <source>
        <dbReference type="Google" id="ProtNLM"/>
    </source>
</evidence>
<evidence type="ECO:0000313" key="1">
    <source>
        <dbReference type="EMBL" id="SHG27797.1"/>
    </source>
</evidence>
<evidence type="ECO:0000313" key="2">
    <source>
        <dbReference type="Proteomes" id="UP000183988"/>
    </source>
</evidence>
<reference evidence="1 2" key="1">
    <citation type="submission" date="2016-11" db="EMBL/GenBank/DDBJ databases">
        <authorList>
            <person name="Jaros S."/>
            <person name="Januszkiewicz K."/>
            <person name="Wedrychowicz H."/>
        </authorList>
    </citation>
    <scope>NUCLEOTIDE SEQUENCE [LARGE SCALE GENOMIC DNA]</scope>
    <source>
        <strain evidence="1 2">IBRC-M 10683</strain>
    </source>
</reference>